<name>A0AAD4SJX4_9MAGN</name>
<comment type="subcellular location">
    <subcellularLocation>
        <location evidence="1">Cytoplasm</location>
    </subcellularLocation>
</comment>
<accession>A0AAD4SJX4</accession>
<keyword evidence="4" id="KW-0677">Repeat</keyword>
<feature type="non-terminal residue" evidence="5">
    <location>
        <position position="1"/>
    </location>
</feature>
<comment type="caution">
    <text evidence="5">The sequence shown here is derived from an EMBL/GenBank/DDBJ whole genome shotgun (WGS) entry which is preliminary data.</text>
</comment>
<reference evidence="5" key="1">
    <citation type="submission" date="2022-04" db="EMBL/GenBank/DDBJ databases">
        <title>A functionally conserved STORR gene fusion in Papaver species that diverged 16.8 million years ago.</title>
        <authorList>
            <person name="Catania T."/>
        </authorList>
    </citation>
    <scope>NUCLEOTIDE SEQUENCE</scope>
    <source>
        <strain evidence="5">S-188037</strain>
    </source>
</reference>
<evidence type="ECO:0000313" key="5">
    <source>
        <dbReference type="EMBL" id="KAI3908157.1"/>
    </source>
</evidence>
<keyword evidence="2" id="KW-0963">Cytoplasm</keyword>
<gene>
    <name evidence="5" type="ORF">MKW98_029458</name>
</gene>
<dbReference type="GO" id="GO:0031087">
    <property type="term" value="P:deadenylation-independent decapping of nuclear-transcribed mRNA"/>
    <property type="evidence" value="ECO:0007669"/>
    <property type="project" value="InterPro"/>
</dbReference>
<dbReference type="PANTHER" id="PTHR15598">
    <property type="entry name" value="ENHANCER OF MRNA-DECAPPING PROTEIN 4"/>
    <property type="match status" value="1"/>
</dbReference>
<sequence length="51" mass="5730">VKIWEDCKPSPLTVFRPHDGQPVNSVTFLTSPHRPDHIILITAVCLLLVPK</sequence>
<keyword evidence="6" id="KW-1185">Reference proteome</keyword>
<dbReference type="GO" id="GO:0000932">
    <property type="term" value="C:P-body"/>
    <property type="evidence" value="ECO:0007669"/>
    <property type="project" value="TreeGrafter"/>
</dbReference>
<protein>
    <submittedName>
        <fullName evidence="5">Uncharacterized protein</fullName>
    </submittedName>
</protein>
<keyword evidence="3" id="KW-0853">WD repeat</keyword>
<dbReference type="Proteomes" id="UP001202328">
    <property type="component" value="Unassembled WGS sequence"/>
</dbReference>
<dbReference type="PANTHER" id="PTHR15598:SF5">
    <property type="entry name" value="ENHANCER OF MRNA-DECAPPING PROTEIN 4"/>
    <property type="match status" value="1"/>
</dbReference>
<evidence type="ECO:0000256" key="2">
    <source>
        <dbReference type="ARBA" id="ARBA00022490"/>
    </source>
</evidence>
<feature type="non-terminal residue" evidence="5">
    <location>
        <position position="51"/>
    </location>
</feature>
<dbReference type="AlphaFoldDB" id="A0AAD4SJX4"/>
<proteinExistence type="predicted"/>
<evidence type="ECO:0000256" key="3">
    <source>
        <dbReference type="ARBA" id="ARBA00022574"/>
    </source>
</evidence>
<dbReference type="InterPro" id="IPR045152">
    <property type="entry name" value="EDC4-like"/>
</dbReference>
<evidence type="ECO:0000313" key="6">
    <source>
        <dbReference type="Proteomes" id="UP001202328"/>
    </source>
</evidence>
<organism evidence="5 6">
    <name type="scientific">Papaver atlanticum</name>
    <dbReference type="NCBI Taxonomy" id="357466"/>
    <lineage>
        <taxon>Eukaryota</taxon>
        <taxon>Viridiplantae</taxon>
        <taxon>Streptophyta</taxon>
        <taxon>Embryophyta</taxon>
        <taxon>Tracheophyta</taxon>
        <taxon>Spermatophyta</taxon>
        <taxon>Magnoliopsida</taxon>
        <taxon>Ranunculales</taxon>
        <taxon>Papaveraceae</taxon>
        <taxon>Papaveroideae</taxon>
        <taxon>Papaver</taxon>
    </lineage>
</organism>
<evidence type="ECO:0000256" key="4">
    <source>
        <dbReference type="ARBA" id="ARBA00022737"/>
    </source>
</evidence>
<dbReference type="EMBL" id="JAJJMB010010520">
    <property type="protein sequence ID" value="KAI3908157.1"/>
    <property type="molecule type" value="Genomic_DNA"/>
</dbReference>
<evidence type="ECO:0000256" key="1">
    <source>
        <dbReference type="ARBA" id="ARBA00004496"/>
    </source>
</evidence>